<evidence type="ECO:0000256" key="1">
    <source>
        <dbReference type="SAM" id="Phobius"/>
    </source>
</evidence>
<sequence length="82" mass="9960">YCPTLWAYLPFPGPVRYKTSLWWRYRIPFGATLCVLGLLFGEWVNRYFNFWGWTYFPLICIPITIDSWCYRPGRSSVGFRRY</sequence>
<keyword evidence="1" id="KW-0472">Membrane</keyword>
<feature type="transmembrane region" description="Helical" evidence="1">
    <location>
        <begin position="25"/>
        <end position="44"/>
    </location>
</feature>
<dbReference type="GO" id="GO:0004497">
    <property type="term" value="F:monooxygenase activity"/>
    <property type="evidence" value="ECO:0007669"/>
    <property type="project" value="UniProtKB-KW"/>
</dbReference>
<dbReference type="Pfam" id="PF02461">
    <property type="entry name" value="AMO"/>
    <property type="match status" value="1"/>
</dbReference>
<dbReference type="AlphaFoldDB" id="A0A060VFZ7"/>
<gene>
    <name evidence="2" type="primary">pmoA</name>
</gene>
<evidence type="ECO:0000313" key="2">
    <source>
        <dbReference type="EMBL" id="CDQ47712.1"/>
    </source>
</evidence>
<accession>A0A060VFZ7</accession>
<reference evidence="2" key="1">
    <citation type="submission" date="2014-04" db="EMBL/GenBank/DDBJ databases">
        <authorList>
            <person name="Chronopoulou M."/>
        </authorList>
    </citation>
    <scope>NUCLEOTIDE SEQUENCE</scope>
</reference>
<keyword evidence="2" id="KW-0560">Oxidoreductase</keyword>
<reference evidence="3" key="3">
    <citation type="journal article" date="2015" name="ISME J.">
        <title>Riverbed methanotrophy sustained by high carbon conversion efficiency.</title>
        <authorList>
            <person name="Trimmer M."/>
            <person name="Shelley F.C."/>
            <person name="Purdy K.J."/>
            <person name="Maanoja S.T."/>
            <person name="Chronopoulou P.M."/>
            <person name="Grey J."/>
        </authorList>
    </citation>
    <scope>NUCLEOTIDE SEQUENCE</scope>
</reference>
<keyword evidence="2" id="KW-0503">Monooxygenase</keyword>
<organism evidence="2">
    <name type="scientific">uncultured methanotrophic bacterium</name>
    <dbReference type="NCBI Taxonomy" id="288814"/>
    <lineage>
        <taxon>Bacteria</taxon>
        <taxon>environmental samples</taxon>
    </lineage>
</organism>
<dbReference type="InterPro" id="IPR003393">
    <property type="entry name" value="NH3_CH4_mOase_A"/>
</dbReference>
<name>A0A060VFZ7_9BACT</name>
<keyword evidence="1" id="KW-1133">Transmembrane helix</keyword>
<protein>
    <submittedName>
        <fullName evidence="2">Particulate methane monooxygenase</fullName>
    </submittedName>
</protein>
<proteinExistence type="predicted"/>
<dbReference type="Gene3D" id="1.20.1450.10">
    <property type="entry name" value="Ammonia/particulate methane monooxygenase, subunit A"/>
    <property type="match status" value="1"/>
</dbReference>
<dbReference type="EMBL" id="LK021623">
    <property type="protein sequence ID" value="CDQ47712.1"/>
    <property type="molecule type" value="Genomic_DNA"/>
</dbReference>
<feature type="transmembrane region" description="Helical" evidence="1">
    <location>
        <begin position="50"/>
        <end position="70"/>
    </location>
</feature>
<reference evidence="2" key="2">
    <citation type="submission" date="2014-06" db="EMBL/GenBank/DDBJ databases">
        <title>Sustained carbon fixation efficiency of riverbed methanotrophy across a gradient of functional gene abundance and diversity.</title>
        <authorList>
            <person name="Trimmer M."/>
            <person name="Shelley F.C."/>
            <person name="Maanoja S.T."/>
            <person name="Chronopoulou P.-M."/>
            <person name="Purdy K.J."/>
            <person name="Grey J."/>
        </authorList>
    </citation>
    <scope>NUCLEOTIDE SEQUENCE</scope>
</reference>
<dbReference type="EMBL" id="LK052739">
    <property type="protein sequence ID" value="CDR35430.1"/>
    <property type="molecule type" value="Genomic_DNA"/>
</dbReference>
<dbReference type="InterPro" id="IPR037001">
    <property type="entry name" value="NH3/CH4_mOase_suA_sf"/>
</dbReference>
<evidence type="ECO:0000313" key="3">
    <source>
        <dbReference type="EMBL" id="CDR35430.1"/>
    </source>
</evidence>
<feature type="non-terminal residue" evidence="2">
    <location>
        <position position="1"/>
    </location>
</feature>
<keyword evidence="1" id="KW-0812">Transmembrane</keyword>
<feature type="non-terminal residue" evidence="2">
    <location>
        <position position="82"/>
    </location>
</feature>